<accession>A0A1M3L5D6</accession>
<dbReference type="InterPro" id="IPR013217">
    <property type="entry name" value="Methyltransf_12"/>
</dbReference>
<dbReference type="GO" id="GO:0032259">
    <property type="term" value="P:methylation"/>
    <property type="evidence" value="ECO:0007669"/>
    <property type="project" value="UniProtKB-KW"/>
</dbReference>
<keyword evidence="2" id="KW-0808">Transferase</keyword>
<evidence type="ECO:0000313" key="3">
    <source>
        <dbReference type="Proteomes" id="UP000184233"/>
    </source>
</evidence>
<dbReference type="PANTHER" id="PTHR12843:SF5">
    <property type="entry name" value="EEF1A LYSINE METHYLTRANSFERASE 2"/>
    <property type="match status" value="1"/>
</dbReference>
<dbReference type="CDD" id="cd02440">
    <property type="entry name" value="AdoMet_MTases"/>
    <property type="match status" value="1"/>
</dbReference>
<name>A0A1M3L5D6_9BACT</name>
<feature type="domain" description="Methyltransferase type 12" evidence="1">
    <location>
        <begin position="50"/>
        <end position="146"/>
    </location>
</feature>
<evidence type="ECO:0000259" key="1">
    <source>
        <dbReference type="Pfam" id="PF08242"/>
    </source>
</evidence>
<gene>
    <name evidence="2" type="ORF">BGO89_04125</name>
</gene>
<dbReference type="SUPFAM" id="SSF53335">
    <property type="entry name" value="S-adenosyl-L-methionine-dependent methyltransferases"/>
    <property type="match status" value="1"/>
</dbReference>
<organism evidence="2 3">
    <name type="scientific">Candidatus Kapaibacterium thiocyanatum</name>
    <dbReference type="NCBI Taxonomy" id="1895771"/>
    <lineage>
        <taxon>Bacteria</taxon>
        <taxon>Pseudomonadati</taxon>
        <taxon>Candidatus Kapaibacteriota</taxon>
        <taxon>Candidatus Kapaibacteriia</taxon>
        <taxon>Candidatus Kapaibacteriales</taxon>
        <taxon>Candidatus Kapaibacteriaceae</taxon>
        <taxon>Candidatus Kapaibacterium</taxon>
    </lineage>
</organism>
<dbReference type="Gene3D" id="3.40.50.150">
    <property type="entry name" value="Vaccinia Virus protein VP39"/>
    <property type="match status" value="1"/>
</dbReference>
<evidence type="ECO:0000313" key="2">
    <source>
        <dbReference type="EMBL" id="OJX60763.1"/>
    </source>
</evidence>
<sequence>MNNEEIPRPTHWNTVFATKGERERSWYQKYPAASMNAIASVRLPYDAAIIDVGGGDSYLVDTLLDKGFTNVTVLDISAQAIENAKTRLGERADLVRWIVSDITEYEPDMRFDFWHDRAALHFLTNANDVEKYVAIAHKSIRTGGHLFLGTFSVDGPKRCSALDVTQYSEETMTTTVGNGFERLWCKREDHTTPFATTQNFLFCLFRKTG</sequence>
<reference evidence="2 3" key="1">
    <citation type="submission" date="2016-09" db="EMBL/GenBank/DDBJ databases">
        <title>Genome-resolved meta-omics ties microbial dynamics to process performance in biotechnology for thiocyanate degradation.</title>
        <authorList>
            <person name="Kantor R.S."/>
            <person name="Huddy R.J."/>
            <person name="Iyer R."/>
            <person name="Thomas B.C."/>
            <person name="Brown C.T."/>
            <person name="Anantharaman K."/>
            <person name="Tringe S."/>
            <person name="Hettich R.L."/>
            <person name="Harrison S.T."/>
            <person name="Banfield J.F."/>
        </authorList>
    </citation>
    <scope>NUCLEOTIDE SEQUENCE [LARGE SCALE GENOMIC DNA]</scope>
    <source>
        <strain evidence="2">59-99</strain>
    </source>
</reference>
<dbReference type="AlphaFoldDB" id="A0A1M3L5D6"/>
<dbReference type="EMBL" id="MKVH01000003">
    <property type="protein sequence ID" value="OJX60763.1"/>
    <property type="molecule type" value="Genomic_DNA"/>
</dbReference>
<dbReference type="GO" id="GO:0008168">
    <property type="term" value="F:methyltransferase activity"/>
    <property type="evidence" value="ECO:0007669"/>
    <property type="project" value="UniProtKB-KW"/>
</dbReference>
<dbReference type="Proteomes" id="UP000184233">
    <property type="component" value="Unassembled WGS sequence"/>
</dbReference>
<dbReference type="STRING" id="1895771.BGO89_04125"/>
<dbReference type="InterPro" id="IPR029063">
    <property type="entry name" value="SAM-dependent_MTases_sf"/>
</dbReference>
<keyword evidence="2" id="KW-0489">Methyltransferase</keyword>
<proteinExistence type="predicted"/>
<dbReference type="Pfam" id="PF08242">
    <property type="entry name" value="Methyltransf_12"/>
    <property type="match status" value="1"/>
</dbReference>
<dbReference type="PANTHER" id="PTHR12843">
    <property type="entry name" value="PROTEIN-LYSINE N-METHYLTRANSFERASE METTL10"/>
    <property type="match status" value="1"/>
</dbReference>
<comment type="caution">
    <text evidence="2">The sequence shown here is derived from an EMBL/GenBank/DDBJ whole genome shotgun (WGS) entry which is preliminary data.</text>
</comment>
<protein>
    <submittedName>
        <fullName evidence="2">SAM-dependent methyltransferase</fullName>
    </submittedName>
</protein>